<evidence type="ECO:0000256" key="1">
    <source>
        <dbReference type="ARBA" id="ARBA00022729"/>
    </source>
</evidence>
<dbReference type="RefSeq" id="WP_243721721.1">
    <property type="nucleotide sequence ID" value="NZ_CP037867.1"/>
</dbReference>
<keyword evidence="5" id="KW-1185">Reference proteome</keyword>
<dbReference type="PANTHER" id="PTHR30535">
    <property type="entry name" value="VITAMIN B12-BINDING PROTEIN"/>
    <property type="match status" value="1"/>
</dbReference>
<proteinExistence type="predicted"/>
<evidence type="ECO:0000313" key="5">
    <source>
        <dbReference type="Proteomes" id="UP000293912"/>
    </source>
</evidence>
<keyword evidence="1 2" id="KW-0732">Signal</keyword>
<dbReference type="InterPro" id="IPR054828">
    <property type="entry name" value="Vit_B12_bind_prot"/>
</dbReference>
<gene>
    <name evidence="4" type="primary">btuF</name>
    <name evidence="4" type="ORF">HPF_10115</name>
</gene>
<dbReference type="SUPFAM" id="SSF53807">
    <property type="entry name" value="Helical backbone' metal receptor"/>
    <property type="match status" value="1"/>
</dbReference>
<dbReference type="InterPro" id="IPR002491">
    <property type="entry name" value="ABC_transptr_periplasmic_BD"/>
</dbReference>
<dbReference type="Gene3D" id="3.40.50.1980">
    <property type="entry name" value="Nitrogenase molybdenum iron protein domain"/>
    <property type="match status" value="2"/>
</dbReference>
<dbReference type="PROSITE" id="PS50983">
    <property type="entry name" value="FE_B12_PBP"/>
    <property type="match status" value="1"/>
</dbReference>
<dbReference type="PANTHER" id="PTHR30535:SF34">
    <property type="entry name" value="MOLYBDATE-BINDING PROTEIN MOLA"/>
    <property type="match status" value="1"/>
</dbReference>
<name>A0A4P6WVU4_HYDPS</name>
<dbReference type="AlphaFoldDB" id="A0A4P6WVU4"/>
<evidence type="ECO:0000313" key="4">
    <source>
        <dbReference type="EMBL" id="QBM28042.1"/>
    </source>
</evidence>
<dbReference type="Pfam" id="PF01497">
    <property type="entry name" value="Peripla_BP_2"/>
    <property type="match status" value="1"/>
</dbReference>
<organism evidence="4 5">
    <name type="scientific">Hydrogenophaga pseudoflava</name>
    <name type="common">Pseudomonas carboxydoflava</name>
    <dbReference type="NCBI Taxonomy" id="47421"/>
    <lineage>
        <taxon>Bacteria</taxon>
        <taxon>Pseudomonadati</taxon>
        <taxon>Pseudomonadota</taxon>
        <taxon>Betaproteobacteria</taxon>
        <taxon>Burkholderiales</taxon>
        <taxon>Comamonadaceae</taxon>
        <taxon>Hydrogenophaga</taxon>
    </lineage>
</organism>
<accession>A0A4P6WVU4</accession>
<sequence length="298" mass="32111" precursor="true">MNRMRNAWLVLVGALMVLIGGTAQAALQITDDNGVVVNFERSPQRIVSLLPSLAETVCELGQCPRLVGVDRYSTFPASLTKLPQVGGGLDPNIEMIVALRPDVVLMATSSRAGDRLRALGIKVLALEPKTHADVQRVMLKIGQLLEVPDAQRIWRAIDAAVMAAAQSLPAGARGMRVYFEVNPGPYAAGEGSFIGETLTRLGARNIVPASLGPFPKLNPEYIVRADPDLIMIGQRSVDGMAQRPGWMGMRAMREQRLCVFSTDESDTLVRPGPRMAEGARLMARCLADKAAKKAGARS</sequence>
<dbReference type="EMBL" id="CP037867">
    <property type="protein sequence ID" value="QBM28042.1"/>
    <property type="molecule type" value="Genomic_DNA"/>
</dbReference>
<dbReference type="GO" id="GO:0071281">
    <property type="term" value="P:cellular response to iron ion"/>
    <property type="evidence" value="ECO:0007669"/>
    <property type="project" value="TreeGrafter"/>
</dbReference>
<feature type="chain" id="PRO_5020616692" evidence="2">
    <location>
        <begin position="26"/>
        <end position="298"/>
    </location>
</feature>
<dbReference type="NCBIfam" id="NF038402">
    <property type="entry name" value="TroA_like"/>
    <property type="match status" value="1"/>
</dbReference>
<feature type="domain" description="Fe/B12 periplasmic-binding" evidence="3">
    <location>
        <begin position="45"/>
        <end position="294"/>
    </location>
</feature>
<dbReference type="KEGG" id="hpse:HPF_10115"/>
<protein>
    <submittedName>
        <fullName evidence="4">Vitamin B12-binding protein</fullName>
    </submittedName>
</protein>
<dbReference type="Proteomes" id="UP000293912">
    <property type="component" value="Chromosome"/>
</dbReference>
<evidence type="ECO:0000259" key="3">
    <source>
        <dbReference type="PROSITE" id="PS50983"/>
    </source>
</evidence>
<reference evidence="4 5" key="1">
    <citation type="submission" date="2019-03" db="EMBL/GenBank/DDBJ databases">
        <authorList>
            <person name="Sebastian G."/>
            <person name="Baumann P."/>
            <person name="Ruckert C."/>
            <person name="Kalinowski J."/>
            <person name="Nebel B."/>
            <person name="Takors R."/>
            <person name="Blombach B."/>
        </authorList>
    </citation>
    <scope>NUCLEOTIDE SEQUENCE [LARGE SCALE GENOMIC DNA]</scope>
    <source>
        <strain evidence="4 5">DSM 1084</strain>
    </source>
</reference>
<evidence type="ECO:0000256" key="2">
    <source>
        <dbReference type="SAM" id="SignalP"/>
    </source>
</evidence>
<feature type="signal peptide" evidence="2">
    <location>
        <begin position="1"/>
        <end position="25"/>
    </location>
</feature>
<dbReference type="InterPro" id="IPR050902">
    <property type="entry name" value="ABC_Transporter_SBP"/>
</dbReference>